<dbReference type="SUPFAM" id="SSF56176">
    <property type="entry name" value="FAD-binding/transporter-associated domain-like"/>
    <property type="match status" value="1"/>
</dbReference>
<reference evidence="7" key="1">
    <citation type="submission" date="2022-10" db="EMBL/GenBank/DDBJ databases">
        <title>The complete genomes of actinobacterial strains from the NBC collection.</title>
        <authorList>
            <person name="Joergensen T.S."/>
            <person name="Alvarez Arevalo M."/>
            <person name="Sterndorff E.B."/>
            <person name="Faurdal D."/>
            <person name="Vuksanovic O."/>
            <person name="Mourched A.-S."/>
            <person name="Charusanti P."/>
            <person name="Shaw S."/>
            <person name="Blin K."/>
            <person name="Weber T."/>
        </authorList>
    </citation>
    <scope>NUCLEOTIDE SEQUENCE</scope>
    <source>
        <strain evidence="7">NBC_00003</strain>
    </source>
</reference>
<dbReference type="GO" id="GO:0071949">
    <property type="term" value="F:FAD binding"/>
    <property type="evidence" value="ECO:0007669"/>
    <property type="project" value="InterPro"/>
</dbReference>
<protein>
    <submittedName>
        <fullName evidence="7">FAD-binding oxidoreductase</fullName>
    </submittedName>
</protein>
<dbReference type="Pfam" id="PF08031">
    <property type="entry name" value="BBE"/>
    <property type="match status" value="1"/>
</dbReference>
<evidence type="ECO:0000259" key="6">
    <source>
        <dbReference type="PROSITE" id="PS51387"/>
    </source>
</evidence>
<dbReference type="InterPro" id="IPR016167">
    <property type="entry name" value="FAD-bd_PCMH_sub1"/>
</dbReference>
<dbReference type="Gene3D" id="3.30.465.10">
    <property type="match status" value="1"/>
</dbReference>
<evidence type="ECO:0000256" key="3">
    <source>
        <dbReference type="ARBA" id="ARBA00022630"/>
    </source>
</evidence>
<dbReference type="InterPro" id="IPR050416">
    <property type="entry name" value="FAD-linked_Oxidoreductase"/>
</dbReference>
<evidence type="ECO:0000256" key="5">
    <source>
        <dbReference type="ARBA" id="ARBA00023002"/>
    </source>
</evidence>
<dbReference type="Gene3D" id="3.30.43.10">
    <property type="entry name" value="Uridine Diphospho-n-acetylenolpyruvylglucosamine Reductase, domain 2"/>
    <property type="match status" value="1"/>
</dbReference>
<dbReference type="GO" id="GO:0016491">
    <property type="term" value="F:oxidoreductase activity"/>
    <property type="evidence" value="ECO:0007669"/>
    <property type="project" value="UniProtKB-KW"/>
</dbReference>
<evidence type="ECO:0000256" key="4">
    <source>
        <dbReference type="ARBA" id="ARBA00022827"/>
    </source>
</evidence>
<dbReference type="InterPro" id="IPR016166">
    <property type="entry name" value="FAD-bd_PCMH"/>
</dbReference>
<feature type="domain" description="FAD-binding PCMH-type" evidence="6">
    <location>
        <begin position="45"/>
        <end position="216"/>
    </location>
</feature>
<evidence type="ECO:0000256" key="2">
    <source>
        <dbReference type="ARBA" id="ARBA00005466"/>
    </source>
</evidence>
<evidence type="ECO:0000256" key="1">
    <source>
        <dbReference type="ARBA" id="ARBA00001974"/>
    </source>
</evidence>
<dbReference type="InterPro" id="IPR006094">
    <property type="entry name" value="Oxid_FAD_bind_N"/>
</dbReference>
<organism evidence="7">
    <name type="scientific">Streptomyces sp. NBC_00003</name>
    <dbReference type="NCBI Taxonomy" id="2903608"/>
    <lineage>
        <taxon>Bacteria</taxon>
        <taxon>Bacillati</taxon>
        <taxon>Actinomycetota</taxon>
        <taxon>Actinomycetes</taxon>
        <taxon>Kitasatosporales</taxon>
        <taxon>Streptomycetaceae</taxon>
        <taxon>Streptomyces</taxon>
    </lineage>
</organism>
<dbReference type="InterPro" id="IPR036318">
    <property type="entry name" value="FAD-bd_PCMH-like_sf"/>
</dbReference>
<dbReference type="AlphaFoldDB" id="A0AAU2VFA5"/>
<dbReference type="InterPro" id="IPR012951">
    <property type="entry name" value="BBE"/>
</dbReference>
<evidence type="ECO:0000313" key="7">
    <source>
        <dbReference type="EMBL" id="WTW66213.1"/>
    </source>
</evidence>
<dbReference type="PANTHER" id="PTHR42973">
    <property type="entry name" value="BINDING OXIDOREDUCTASE, PUTATIVE (AFU_ORTHOLOGUE AFUA_1G17690)-RELATED"/>
    <property type="match status" value="1"/>
</dbReference>
<sequence>MSLPTADYSPLDPSDLKELSANFSGELISPRDAEFDESRRIWNGMIDRRPALIARCRSTSDVSAAVRFTRRTGLPISVRCGGHNVAGTSVVDGGVVIDLSLMREVRIDVENRIGEADGGCLLRDVDIATTAHGLACPAGVFSYTGLSGLALGGGYGWRARKWGLTCDHIIGAEVVLADGSVVEASEEQHQDLLWALRGGGGNFGIVTRFRLRLRPADRVLVRTGLYAGDNAATALRIYRKFTATLSDDFHLLGGLRKARSTDSLPEDLRSRPVLDFLSVCSADDEASRAESEALFGAMPEGSTTETVMTYLELQAMCDESAPDGRRYYTKSGYVSELDDEAIDRLVAAADANPSSTGSIDIEFLLGAISRGSAHDSAFPQRQAPFMVSAYGSWDDAELDGPGIAWARQTLVALREWEHPGGYVNYISLEDNPGDAVETYGKDIYARLARVKQHYDPQNFFRGTRAVAPAANGSAT</sequence>
<keyword evidence="5" id="KW-0560">Oxidoreductase</keyword>
<dbReference type="Gene3D" id="3.40.462.20">
    <property type="match status" value="1"/>
</dbReference>
<dbReference type="PROSITE" id="PS51387">
    <property type="entry name" value="FAD_PCMH"/>
    <property type="match status" value="1"/>
</dbReference>
<keyword evidence="4" id="KW-0274">FAD</keyword>
<comment type="similarity">
    <text evidence="2">Belongs to the oxygen-dependent FAD-linked oxidoreductase family.</text>
</comment>
<gene>
    <name evidence="7" type="ORF">OG549_39460</name>
</gene>
<proteinExistence type="inferred from homology"/>
<comment type="cofactor">
    <cofactor evidence="1">
        <name>FAD</name>
        <dbReference type="ChEBI" id="CHEBI:57692"/>
    </cofactor>
</comment>
<dbReference type="EMBL" id="CP108318">
    <property type="protein sequence ID" value="WTW66213.1"/>
    <property type="molecule type" value="Genomic_DNA"/>
</dbReference>
<accession>A0AAU2VFA5</accession>
<name>A0AAU2VFA5_9ACTN</name>
<keyword evidence="3" id="KW-0285">Flavoprotein</keyword>
<dbReference type="Pfam" id="PF01565">
    <property type="entry name" value="FAD_binding_4"/>
    <property type="match status" value="1"/>
</dbReference>
<dbReference type="InterPro" id="IPR016169">
    <property type="entry name" value="FAD-bd_PCMH_sub2"/>
</dbReference>
<dbReference type="PANTHER" id="PTHR42973:SF39">
    <property type="entry name" value="FAD-BINDING PCMH-TYPE DOMAIN-CONTAINING PROTEIN"/>
    <property type="match status" value="1"/>
</dbReference>